<dbReference type="Gene3D" id="3.90.550.10">
    <property type="entry name" value="Spore Coat Polysaccharide Biosynthesis Protein SpsA, Chain A"/>
    <property type="match status" value="1"/>
</dbReference>
<dbReference type="GO" id="GO:0009103">
    <property type="term" value="P:lipopolysaccharide biosynthetic process"/>
    <property type="evidence" value="ECO:0007669"/>
    <property type="project" value="UniProtKB-KW"/>
</dbReference>
<dbReference type="SUPFAM" id="SSF53448">
    <property type="entry name" value="Nucleotide-diphospho-sugar transferases"/>
    <property type="match status" value="1"/>
</dbReference>
<name>Q7V0Q6_PROMP</name>
<evidence type="ECO:0000256" key="2">
    <source>
        <dbReference type="ARBA" id="ARBA00022676"/>
    </source>
</evidence>
<dbReference type="InterPro" id="IPR029044">
    <property type="entry name" value="Nucleotide-diphossugar_trans"/>
</dbReference>
<dbReference type="Proteomes" id="UP000001026">
    <property type="component" value="Chromosome"/>
</dbReference>
<evidence type="ECO:0000256" key="4">
    <source>
        <dbReference type="ARBA" id="ARBA00022692"/>
    </source>
</evidence>
<dbReference type="GO" id="GO:0005886">
    <property type="term" value="C:plasma membrane"/>
    <property type="evidence" value="ECO:0007669"/>
    <property type="project" value="TreeGrafter"/>
</dbReference>
<protein>
    <submittedName>
        <fullName evidence="10">Glycosyl transferase, family 2</fullName>
        <ecNumber evidence="10">2.4.1.83</ecNumber>
    </submittedName>
</protein>
<keyword evidence="3 10" id="KW-0808">Transferase</keyword>
<evidence type="ECO:0000256" key="6">
    <source>
        <dbReference type="ARBA" id="ARBA00022989"/>
    </source>
</evidence>
<keyword evidence="6 8" id="KW-1133">Transmembrane helix</keyword>
<feature type="transmembrane region" description="Helical" evidence="8">
    <location>
        <begin position="231"/>
        <end position="257"/>
    </location>
</feature>
<dbReference type="InterPro" id="IPR050256">
    <property type="entry name" value="Glycosyltransferase_2"/>
</dbReference>
<dbReference type="InterPro" id="IPR001173">
    <property type="entry name" value="Glyco_trans_2-like"/>
</dbReference>
<dbReference type="EMBL" id="BX548174">
    <property type="protein sequence ID" value="CAE19659.1"/>
    <property type="molecule type" value="Genomic_DNA"/>
</dbReference>
<keyword evidence="1" id="KW-1003">Cell membrane</keyword>
<dbReference type="KEGG" id="pmm:PMM1200"/>
<evidence type="ECO:0000313" key="10">
    <source>
        <dbReference type="EMBL" id="CAE19659.1"/>
    </source>
</evidence>
<dbReference type="CAZy" id="GT2">
    <property type="family name" value="Glycosyltransferase Family 2"/>
</dbReference>
<dbReference type="PANTHER" id="PTHR48090">
    <property type="entry name" value="UNDECAPRENYL-PHOSPHATE 4-DEOXY-4-FORMAMIDO-L-ARABINOSE TRANSFERASE-RELATED"/>
    <property type="match status" value="1"/>
</dbReference>
<dbReference type="Pfam" id="PF00535">
    <property type="entry name" value="Glycos_transf_2"/>
    <property type="match status" value="1"/>
</dbReference>
<evidence type="ECO:0000259" key="9">
    <source>
        <dbReference type="Pfam" id="PF00535"/>
    </source>
</evidence>
<accession>Q7V0Q6</accession>
<evidence type="ECO:0000256" key="8">
    <source>
        <dbReference type="SAM" id="Phobius"/>
    </source>
</evidence>
<dbReference type="AlphaFoldDB" id="Q7V0Q6"/>
<keyword evidence="2 10" id="KW-0328">Glycosyltransferase</keyword>
<feature type="domain" description="Glycosyltransferase 2-like" evidence="9">
    <location>
        <begin position="7"/>
        <end position="169"/>
    </location>
</feature>
<dbReference type="EC" id="2.4.1.83" evidence="10"/>
<organism evidence="10 11">
    <name type="scientific">Prochlorococcus marinus subsp. pastoris (strain CCMP1986 / NIES-2087 / MED4)</name>
    <dbReference type="NCBI Taxonomy" id="59919"/>
    <lineage>
        <taxon>Bacteria</taxon>
        <taxon>Bacillati</taxon>
        <taxon>Cyanobacteriota</taxon>
        <taxon>Cyanophyceae</taxon>
        <taxon>Synechococcales</taxon>
        <taxon>Prochlorococcaceae</taxon>
        <taxon>Prochlorococcus</taxon>
    </lineage>
</organism>
<reference evidence="10 11" key="1">
    <citation type="journal article" date="2003" name="Nature">
        <title>Genome divergence in two Prochlorococcus ecotypes reflects oceanic niche differentiation.</title>
        <authorList>
            <person name="Rocap G."/>
            <person name="Larimer F.W."/>
            <person name="Lamerdin J.E."/>
            <person name="Malfatti S."/>
            <person name="Chain P."/>
            <person name="Ahlgren N.A."/>
            <person name="Arellano A."/>
            <person name="Coleman M."/>
            <person name="Hauser L."/>
            <person name="Hess W.R."/>
            <person name="Johnson Z.I."/>
            <person name="Land M.L."/>
            <person name="Lindell D."/>
            <person name="Post A.F."/>
            <person name="Regala W."/>
            <person name="Shah M."/>
            <person name="Shaw S.L."/>
            <person name="Steglich C."/>
            <person name="Sullivan M.B."/>
            <person name="Ting C.S."/>
            <person name="Tolonen A."/>
            <person name="Webb E.A."/>
            <person name="Zinser E.R."/>
            <person name="Chisholm S.W."/>
        </authorList>
    </citation>
    <scope>NUCLEOTIDE SEQUENCE [LARGE SCALE GENOMIC DNA]</scope>
    <source>
        <strain evidence="11">CCMP1986 / NIES-2087 / MED4</strain>
    </source>
</reference>
<feature type="transmembrane region" description="Helical" evidence="8">
    <location>
        <begin position="263"/>
        <end position="286"/>
    </location>
</feature>
<dbReference type="eggNOG" id="COG0463">
    <property type="taxonomic scope" value="Bacteria"/>
</dbReference>
<dbReference type="PANTHER" id="PTHR48090:SF3">
    <property type="entry name" value="UNDECAPRENYL-PHOSPHATE 4-DEOXY-4-FORMAMIDO-L-ARABINOSE TRANSFERASE"/>
    <property type="match status" value="1"/>
</dbReference>
<keyword evidence="4 8" id="KW-0812">Transmembrane</keyword>
<dbReference type="STRING" id="59919.PMM1200"/>
<gene>
    <name evidence="10" type="ordered locus">PMM1200</name>
</gene>
<dbReference type="RefSeq" id="WP_011132834.1">
    <property type="nucleotide sequence ID" value="NC_005072.1"/>
</dbReference>
<keyword evidence="7 8" id="KW-0472">Membrane</keyword>
<dbReference type="CDD" id="cd04187">
    <property type="entry name" value="DPM1_like_bac"/>
    <property type="match status" value="1"/>
</dbReference>
<proteinExistence type="predicted"/>
<evidence type="ECO:0000313" key="11">
    <source>
        <dbReference type="Proteomes" id="UP000001026"/>
    </source>
</evidence>
<evidence type="ECO:0000256" key="7">
    <source>
        <dbReference type="ARBA" id="ARBA00023136"/>
    </source>
</evidence>
<dbReference type="GO" id="GO:0004582">
    <property type="term" value="F:dolichyl-phosphate beta-D-mannosyltransferase activity"/>
    <property type="evidence" value="ECO:0007669"/>
    <property type="project" value="UniProtKB-EC"/>
</dbReference>
<sequence length="317" mass="36041">MKRSIAICIPCFNERKNLDELYYRIDKVLEDIKGYNFSIIFADNCSKDSSLDFIKELMKKDERIGYILNVSNFGFVRSSANVLLAPDADANIFLMSDLQDPPELIPELIKQWEETENLVIFAVRRTSRENKILFLTKKLYYYVLSKLSDQKMVRNTTGYGIYDRKVIKSLRDSIDSYPFVKGLVCATGFKWSTISYVSADRKSGKSSASLSFLIDFGVLGIVTSSRKPMRLITFLGLTLGCLAIIFSLIVIITKVLFWTKFAFGIAMISVTNLLFAGTILFALGIIGEYIGFINQRSLKLPLVIERERNNVPSNQIR</sequence>
<evidence type="ECO:0000256" key="5">
    <source>
        <dbReference type="ARBA" id="ARBA00022985"/>
    </source>
</evidence>
<keyword evidence="5" id="KW-0448">Lipopolysaccharide biosynthesis</keyword>
<dbReference type="HOGENOM" id="CLU_033536_0_1_3"/>
<evidence type="ECO:0000256" key="1">
    <source>
        <dbReference type="ARBA" id="ARBA00022475"/>
    </source>
</evidence>
<evidence type="ECO:0000256" key="3">
    <source>
        <dbReference type="ARBA" id="ARBA00022679"/>
    </source>
</evidence>